<gene>
    <name evidence="2" type="ORF">BBV17_24155</name>
</gene>
<evidence type="ECO:0000313" key="2">
    <source>
        <dbReference type="EMBL" id="OHX45021.1"/>
    </source>
</evidence>
<feature type="transmembrane region" description="Helical" evidence="1">
    <location>
        <begin position="78"/>
        <end position="100"/>
    </location>
</feature>
<dbReference type="Proteomes" id="UP000180194">
    <property type="component" value="Unassembled WGS sequence"/>
</dbReference>
<dbReference type="RefSeq" id="WP_034297590.1">
    <property type="nucleotide sequence ID" value="NZ_CP062791.1"/>
</dbReference>
<proteinExistence type="predicted"/>
<feature type="transmembrane region" description="Helical" evidence="1">
    <location>
        <begin position="47"/>
        <end position="66"/>
    </location>
</feature>
<name>A0ABX3CNV4_9BACI</name>
<sequence>MIQVVNFLNLASAPLVKLEEDTLMPDLPSNEKSEEFFLEFLSYTQQWGVLVCIVAALLCFIVAKVFKVKKNPKSQRIWRFYSYGFIFIAIAFAFLPYIALRFY</sequence>
<evidence type="ECO:0000313" key="3">
    <source>
        <dbReference type="Proteomes" id="UP000180194"/>
    </source>
</evidence>
<accession>A0ABX3CNV4</accession>
<protein>
    <submittedName>
        <fullName evidence="2">Uncharacterized protein</fullName>
    </submittedName>
</protein>
<dbReference type="EMBL" id="MBRJ01000039">
    <property type="protein sequence ID" value="OHX45021.1"/>
    <property type="molecule type" value="Genomic_DNA"/>
</dbReference>
<keyword evidence="3" id="KW-1185">Reference proteome</keyword>
<reference evidence="2 3" key="1">
    <citation type="submission" date="2016-07" db="EMBL/GenBank/DDBJ databases">
        <title>Bacillus oceanisediminis whole genome.</title>
        <authorList>
            <person name="Pal Y."/>
            <person name="Verma A."/>
            <person name="Mual P."/>
            <person name="Srinivasan K."/>
        </authorList>
    </citation>
    <scope>NUCLEOTIDE SEQUENCE [LARGE SCALE GENOMIC DNA]</scope>
    <source>
        <strain evidence="2 3">Bhandara28</strain>
    </source>
</reference>
<organism evidence="2 3">
    <name type="scientific">Cytobacillus oceanisediminis</name>
    <dbReference type="NCBI Taxonomy" id="665099"/>
    <lineage>
        <taxon>Bacteria</taxon>
        <taxon>Bacillati</taxon>
        <taxon>Bacillota</taxon>
        <taxon>Bacilli</taxon>
        <taxon>Bacillales</taxon>
        <taxon>Bacillaceae</taxon>
        <taxon>Cytobacillus</taxon>
    </lineage>
</organism>
<keyword evidence="1" id="KW-0812">Transmembrane</keyword>
<comment type="caution">
    <text evidence="2">The sequence shown here is derived from an EMBL/GenBank/DDBJ whole genome shotgun (WGS) entry which is preliminary data.</text>
</comment>
<evidence type="ECO:0000256" key="1">
    <source>
        <dbReference type="SAM" id="Phobius"/>
    </source>
</evidence>
<keyword evidence="1" id="KW-0472">Membrane</keyword>
<keyword evidence="1" id="KW-1133">Transmembrane helix</keyword>